<name>A0A849K1P5_9BURK</name>
<accession>A0A849K1P5</accession>
<sequence length="113" mass="13145">MEFNRSERKILRELADEVYEAEARQVLADLAASFAEWRKRKRPSSDLLADIHAFHQHDSRELWATYQGLDEAQVVARGVAFGFIPPKKVPREIAEKLNVEQWREIAQRRGSNV</sequence>
<dbReference type="Proteomes" id="UP000552954">
    <property type="component" value="Unassembled WGS sequence"/>
</dbReference>
<evidence type="ECO:0000313" key="1">
    <source>
        <dbReference type="EMBL" id="NNU42422.1"/>
    </source>
</evidence>
<protein>
    <submittedName>
        <fullName evidence="1">Uncharacterized protein</fullName>
    </submittedName>
</protein>
<keyword evidence="2" id="KW-1185">Reference proteome</keyword>
<dbReference type="RefSeq" id="WP_171556788.1">
    <property type="nucleotide sequence ID" value="NZ_JABFCS010000001.1"/>
</dbReference>
<reference evidence="1 2" key="1">
    <citation type="submission" date="2020-05" db="EMBL/GenBank/DDBJ databases">
        <authorList>
            <person name="Khan S.A."/>
            <person name="Jeon C.O."/>
            <person name="Chun B.H."/>
        </authorList>
    </citation>
    <scope>NUCLEOTIDE SEQUENCE [LARGE SCALE GENOMIC DNA]</scope>
    <source>
        <strain evidence="1 2">B156</strain>
    </source>
</reference>
<comment type="caution">
    <text evidence="1">The sequence shown here is derived from an EMBL/GenBank/DDBJ whole genome shotgun (WGS) entry which is preliminary data.</text>
</comment>
<proteinExistence type="predicted"/>
<dbReference type="EMBL" id="JABFCS010000001">
    <property type="protein sequence ID" value="NNU42422.1"/>
    <property type="molecule type" value="Genomic_DNA"/>
</dbReference>
<reference evidence="1 2" key="2">
    <citation type="submission" date="2020-06" db="EMBL/GenBank/DDBJ databases">
        <title>Ramlibacter rhizophilus sp. nov., isolated from rhizosphere soil of national flower Mugunghwa from South Korea.</title>
        <authorList>
            <person name="Zheng-Fei Y."/>
            <person name="Huan T."/>
        </authorList>
    </citation>
    <scope>NUCLEOTIDE SEQUENCE [LARGE SCALE GENOMIC DNA]</scope>
    <source>
        <strain evidence="1 2">B156</strain>
    </source>
</reference>
<dbReference type="AlphaFoldDB" id="A0A849K1P5"/>
<gene>
    <name evidence="1" type="ORF">HK415_03465</name>
</gene>
<organism evidence="1 2">
    <name type="scientific">Ramlibacter montanisoli</name>
    <dbReference type="NCBI Taxonomy" id="2732512"/>
    <lineage>
        <taxon>Bacteria</taxon>
        <taxon>Pseudomonadati</taxon>
        <taxon>Pseudomonadota</taxon>
        <taxon>Betaproteobacteria</taxon>
        <taxon>Burkholderiales</taxon>
        <taxon>Comamonadaceae</taxon>
        <taxon>Ramlibacter</taxon>
    </lineage>
</organism>
<evidence type="ECO:0000313" key="2">
    <source>
        <dbReference type="Proteomes" id="UP000552954"/>
    </source>
</evidence>